<comment type="pathway">
    <text evidence="2 10 12">Cofactor biosynthesis; thiamine diphosphate biosynthesis; thiamine phosphate from 4-amino-2-methyl-5-diphosphomethylpyrimidine and 4-methyl-5-(2-phosphoethyl)-thiazole: step 1/1.</text>
</comment>
<dbReference type="NCBIfam" id="TIGR00693">
    <property type="entry name" value="thiE"/>
    <property type="match status" value="1"/>
</dbReference>
<dbReference type="EC" id="2.5.1.3" evidence="10"/>
<dbReference type="Gene3D" id="3.20.20.70">
    <property type="entry name" value="Aldolase class I"/>
    <property type="match status" value="1"/>
</dbReference>
<feature type="binding site" evidence="10">
    <location>
        <begin position="143"/>
        <end position="145"/>
    </location>
    <ligand>
        <name>2-[(2R,5Z)-2-carboxy-4-methylthiazol-5(2H)-ylidene]ethyl phosphate</name>
        <dbReference type="ChEBI" id="CHEBI:62899"/>
    </ligand>
</feature>
<keyword evidence="6 10" id="KW-0784">Thiamine biosynthesis</keyword>
<feature type="binding site" evidence="10">
    <location>
        <position position="78"/>
    </location>
    <ligand>
        <name>Mg(2+)</name>
        <dbReference type="ChEBI" id="CHEBI:18420"/>
    </ligand>
</feature>
<reference evidence="14 15" key="1">
    <citation type="submission" date="2019-12" db="EMBL/GenBank/DDBJ databases">
        <title>Auraticoccus cholistani sp. nov., an actinomycete isolated from soil of Cholistan desert.</title>
        <authorList>
            <person name="Cheema M.T."/>
        </authorList>
    </citation>
    <scope>NUCLEOTIDE SEQUENCE [LARGE SCALE GENOMIC DNA]</scope>
    <source>
        <strain evidence="14 15">F435</strain>
    </source>
</reference>
<feature type="binding site" evidence="10">
    <location>
        <begin position="45"/>
        <end position="49"/>
    </location>
    <ligand>
        <name>4-amino-2-methyl-5-(diphosphooxymethyl)pyrimidine</name>
        <dbReference type="ChEBI" id="CHEBI:57841"/>
    </ligand>
</feature>
<feature type="domain" description="Thiamine phosphate synthase/TenI" evidence="13">
    <location>
        <begin position="16"/>
        <end position="202"/>
    </location>
</feature>
<evidence type="ECO:0000256" key="8">
    <source>
        <dbReference type="ARBA" id="ARBA00047851"/>
    </source>
</evidence>
<comment type="caution">
    <text evidence="14">The sequence shown here is derived from an EMBL/GenBank/DDBJ whole genome shotgun (WGS) entry which is preliminary data.</text>
</comment>
<dbReference type="GO" id="GO:0009228">
    <property type="term" value="P:thiamine biosynthetic process"/>
    <property type="evidence" value="ECO:0007669"/>
    <property type="project" value="UniProtKB-KW"/>
</dbReference>
<evidence type="ECO:0000256" key="2">
    <source>
        <dbReference type="ARBA" id="ARBA00005165"/>
    </source>
</evidence>
<dbReference type="PANTHER" id="PTHR20857">
    <property type="entry name" value="THIAMINE-PHOSPHATE PYROPHOSPHORYLASE"/>
    <property type="match status" value="1"/>
</dbReference>
<dbReference type="GO" id="GO:0009229">
    <property type="term" value="P:thiamine diphosphate biosynthetic process"/>
    <property type="evidence" value="ECO:0007669"/>
    <property type="project" value="UniProtKB-UniRule"/>
</dbReference>
<feature type="binding site" evidence="10">
    <location>
        <position position="116"/>
    </location>
    <ligand>
        <name>4-amino-2-methyl-5-(diphosphooxymethyl)pyrimidine</name>
        <dbReference type="ChEBI" id="CHEBI:57841"/>
    </ligand>
</feature>
<evidence type="ECO:0000256" key="4">
    <source>
        <dbReference type="ARBA" id="ARBA00022723"/>
    </source>
</evidence>
<comment type="function">
    <text evidence="1 10">Condenses 4-methyl-5-(beta-hydroxyethyl)thiazole monophosphate (THZ-P) and 2-methyl-4-amino-5-hydroxymethyl pyrimidine pyrophosphate (HMP-PP) to form thiamine monophosphate (TMP).</text>
</comment>
<dbReference type="CDD" id="cd00564">
    <property type="entry name" value="TMP_TenI"/>
    <property type="match status" value="1"/>
</dbReference>
<dbReference type="RefSeq" id="WP_156611488.1">
    <property type="nucleotide sequence ID" value="NZ_WPCU01000010.1"/>
</dbReference>
<evidence type="ECO:0000256" key="9">
    <source>
        <dbReference type="ARBA" id="ARBA00047883"/>
    </source>
</evidence>
<dbReference type="UniPathway" id="UPA00060">
    <property type="reaction ID" value="UER00141"/>
</dbReference>
<protein>
    <recommendedName>
        <fullName evidence="10">Thiamine-phosphate synthase</fullName>
        <shortName evidence="10">TP synthase</shortName>
        <shortName evidence="10">TPS</shortName>
        <ecNumber evidence="10">2.5.1.3</ecNumber>
    </recommendedName>
    <alternativeName>
        <fullName evidence="10">Thiamine-phosphate pyrophosphorylase</fullName>
        <shortName evidence="10">TMP pyrophosphorylase</shortName>
        <shortName evidence="10">TMP-PPase</shortName>
    </alternativeName>
</protein>
<feature type="binding site" evidence="10">
    <location>
        <position position="179"/>
    </location>
    <ligand>
        <name>2-[(2R,5Z)-2-carboxy-4-methylthiazol-5(2H)-ylidene]ethyl phosphate</name>
        <dbReference type="ChEBI" id="CHEBI:62899"/>
    </ligand>
</feature>
<dbReference type="InterPro" id="IPR036206">
    <property type="entry name" value="ThiamineP_synth_sf"/>
</dbReference>
<comment type="similarity">
    <text evidence="10 11">Belongs to the thiamine-phosphate synthase family.</text>
</comment>
<evidence type="ECO:0000256" key="3">
    <source>
        <dbReference type="ARBA" id="ARBA00022679"/>
    </source>
</evidence>
<feature type="binding site" evidence="10">
    <location>
        <position position="146"/>
    </location>
    <ligand>
        <name>4-amino-2-methyl-5-(diphosphooxymethyl)pyrimidine</name>
        <dbReference type="ChEBI" id="CHEBI:57841"/>
    </ligand>
</feature>
<dbReference type="Pfam" id="PF02581">
    <property type="entry name" value="TMP-TENI"/>
    <property type="match status" value="1"/>
</dbReference>
<evidence type="ECO:0000256" key="6">
    <source>
        <dbReference type="ARBA" id="ARBA00022977"/>
    </source>
</evidence>
<comment type="catalytic activity">
    <reaction evidence="9 10 11">
        <text>2-[(2R,5Z)-2-carboxy-4-methylthiazol-5(2H)-ylidene]ethyl phosphate + 4-amino-2-methyl-5-(diphosphooxymethyl)pyrimidine + 2 H(+) = thiamine phosphate + CO2 + diphosphate</text>
        <dbReference type="Rhea" id="RHEA:47844"/>
        <dbReference type="ChEBI" id="CHEBI:15378"/>
        <dbReference type="ChEBI" id="CHEBI:16526"/>
        <dbReference type="ChEBI" id="CHEBI:33019"/>
        <dbReference type="ChEBI" id="CHEBI:37575"/>
        <dbReference type="ChEBI" id="CHEBI:57841"/>
        <dbReference type="ChEBI" id="CHEBI:62899"/>
        <dbReference type="EC" id="2.5.1.3"/>
    </reaction>
</comment>
<evidence type="ECO:0000256" key="12">
    <source>
        <dbReference type="RuleBase" id="RU004253"/>
    </source>
</evidence>
<keyword evidence="3 10" id="KW-0808">Transferase</keyword>
<comment type="catalytic activity">
    <reaction evidence="8 10 11">
        <text>2-(2-carboxy-4-methylthiazol-5-yl)ethyl phosphate + 4-amino-2-methyl-5-(diphosphooxymethyl)pyrimidine + 2 H(+) = thiamine phosphate + CO2 + diphosphate</text>
        <dbReference type="Rhea" id="RHEA:47848"/>
        <dbReference type="ChEBI" id="CHEBI:15378"/>
        <dbReference type="ChEBI" id="CHEBI:16526"/>
        <dbReference type="ChEBI" id="CHEBI:33019"/>
        <dbReference type="ChEBI" id="CHEBI:37575"/>
        <dbReference type="ChEBI" id="CHEBI:57841"/>
        <dbReference type="ChEBI" id="CHEBI:62890"/>
        <dbReference type="EC" id="2.5.1.3"/>
    </reaction>
</comment>
<evidence type="ECO:0000256" key="11">
    <source>
        <dbReference type="RuleBase" id="RU003826"/>
    </source>
</evidence>
<gene>
    <name evidence="10" type="primary">thiE</name>
    <name evidence="14" type="ORF">GC722_15020</name>
</gene>
<evidence type="ECO:0000313" key="14">
    <source>
        <dbReference type="EMBL" id="MVA77322.1"/>
    </source>
</evidence>
<dbReference type="EMBL" id="WPCU01000010">
    <property type="protein sequence ID" value="MVA77322.1"/>
    <property type="molecule type" value="Genomic_DNA"/>
</dbReference>
<feature type="binding site" evidence="10">
    <location>
        <position position="97"/>
    </location>
    <ligand>
        <name>Mg(2+)</name>
        <dbReference type="ChEBI" id="CHEBI:18420"/>
    </ligand>
</feature>
<sequence length="257" mass="27667">MTALTGVDTRLRMARLYLCTDTRAEQGDFADFAAEVFAGGVDVLQVREKGLDPERELEVLQQARRAAAPHQALVSVNDDPVLAGRFAADVLHLGQTDAPPAEARRHLHRWARIGRSTHTPEQMRAADADPEVDYFCVGPVWATPTKPDYVPAGLDLVRAAAVQAPPHDPASKPWFAIGGIDQTNLEDVLVAGARRVVVVRAITRADDPRAAAHALKSRLNQAWRDDPAMTASGLVLKGSARPLGGHRAGAGHERRGG</sequence>
<accession>A0A6A9UZA1</accession>
<dbReference type="GO" id="GO:0005737">
    <property type="term" value="C:cytoplasm"/>
    <property type="evidence" value="ECO:0007669"/>
    <property type="project" value="TreeGrafter"/>
</dbReference>
<dbReference type="SUPFAM" id="SSF51391">
    <property type="entry name" value="Thiamin phosphate synthase"/>
    <property type="match status" value="1"/>
</dbReference>
<keyword evidence="15" id="KW-1185">Reference proteome</keyword>
<keyword evidence="5 10" id="KW-0460">Magnesium</keyword>
<dbReference type="GO" id="GO:0004789">
    <property type="term" value="F:thiamine-phosphate diphosphorylase activity"/>
    <property type="evidence" value="ECO:0007669"/>
    <property type="project" value="UniProtKB-UniRule"/>
</dbReference>
<keyword evidence="4 10" id="KW-0479">Metal-binding</keyword>
<proteinExistence type="inferred from homology"/>
<dbReference type="GO" id="GO:0000287">
    <property type="term" value="F:magnesium ion binding"/>
    <property type="evidence" value="ECO:0007669"/>
    <property type="project" value="UniProtKB-UniRule"/>
</dbReference>
<comment type="catalytic activity">
    <reaction evidence="7 10 11">
        <text>4-methyl-5-(2-phosphooxyethyl)-thiazole + 4-amino-2-methyl-5-(diphosphooxymethyl)pyrimidine + H(+) = thiamine phosphate + diphosphate</text>
        <dbReference type="Rhea" id="RHEA:22328"/>
        <dbReference type="ChEBI" id="CHEBI:15378"/>
        <dbReference type="ChEBI" id="CHEBI:33019"/>
        <dbReference type="ChEBI" id="CHEBI:37575"/>
        <dbReference type="ChEBI" id="CHEBI:57841"/>
        <dbReference type="ChEBI" id="CHEBI:58296"/>
        <dbReference type="EC" id="2.5.1.3"/>
    </reaction>
</comment>
<dbReference type="HAMAP" id="MF_00097">
    <property type="entry name" value="TMP_synthase"/>
    <property type="match status" value="1"/>
</dbReference>
<dbReference type="Proteomes" id="UP000435304">
    <property type="component" value="Unassembled WGS sequence"/>
</dbReference>
<evidence type="ECO:0000256" key="1">
    <source>
        <dbReference type="ARBA" id="ARBA00003814"/>
    </source>
</evidence>
<dbReference type="InterPro" id="IPR034291">
    <property type="entry name" value="TMP_synthase"/>
</dbReference>
<evidence type="ECO:0000256" key="5">
    <source>
        <dbReference type="ARBA" id="ARBA00022842"/>
    </source>
</evidence>
<comment type="caution">
    <text evidence="10">Lacks conserved residue(s) required for the propagation of feature annotation.</text>
</comment>
<evidence type="ECO:0000256" key="10">
    <source>
        <dbReference type="HAMAP-Rule" id="MF_00097"/>
    </source>
</evidence>
<dbReference type="InterPro" id="IPR022998">
    <property type="entry name" value="ThiamineP_synth_TenI"/>
</dbReference>
<feature type="binding site" evidence="10">
    <location>
        <position position="77"/>
    </location>
    <ligand>
        <name>4-amino-2-methyl-5-(diphosphooxymethyl)pyrimidine</name>
        <dbReference type="ChEBI" id="CHEBI:57841"/>
    </ligand>
</feature>
<dbReference type="PANTHER" id="PTHR20857:SF15">
    <property type="entry name" value="THIAMINE-PHOSPHATE SYNTHASE"/>
    <property type="match status" value="1"/>
</dbReference>
<evidence type="ECO:0000259" key="13">
    <source>
        <dbReference type="Pfam" id="PF02581"/>
    </source>
</evidence>
<dbReference type="AlphaFoldDB" id="A0A6A9UZA1"/>
<name>A0A6A9UZA1_9ACTN</name>
<dbReference type="InterPro" id="IPR013785">
    <property type="entry name" value="Aldolase_TIM"/>
</dbReference>
<comment type="cofactor">
    <cofactor evidence="10">
        <name>Mg(2+)</name>
        <dbReference type="ChEBI" id="CHEBI:18420"/>
    </cofactor>
    <text evidence="10">Binds 1 Mg(2+) ion per subunit.</text>
</comment>
<evidence type="ECO:0000313" key="15">
    <source>
        <dbReference type="Proteomes" id="UP000435304"/>
    </source>
</evidence>
<organism evidence="14 15">
    <name type="scientific">Auraticoccus cholistanensis</name>
    <dbReference type="NCBI Taxonomy" id="2656650"/>
    <lineage>
        <taxon>Bacteria</taxon>
        <taxon>Bacillati</taxon>
        <taxon>Actinomycetota</taxon>
        <taxon>Actinomycetes</taxon>
        <taxon>Propionibacteriales</taxon>
        <taxon>Propionibacteriaceae</taxon>
        <taxon>Auraticoccus</taxon>
    </lineage>
</organism>
<evidence type="ECO:0000256" key="7">
    <source>
        <dbReference type="ARBA" id="ARBA00047334"/>
    </source>
</evidence>